<organism evidence="1 2">
    <name type="scientific">Potamilus streckersoni</name>
    <dbReference type="NCBI Taxonomy" id="2493646"/>
    <lineage>
        <taxon>Eukaryota</taxon>
        <taxon>Metazoa</taxon>
        <taxon>Spiralia</taxon>
        <taxon>Lophotrochozoa</taxon>
        <taxon>Mollusca</taxon>
        <taxon>Bivalvia</taxon>
        <taxon>Autobranchia</taxon>
        <taxon>Heteroconchia</taxon>
        <taxon>Palaeoheterodonta</taxon>
        <taxon>Unionida</taxon>
        <taxon>Unionoidea</taxon>
        <taxon>Unionidae</taxon>
        <taxon>Ambleminae</taxon>
        <taxon>Lampsilini</taxon>
        <taxon>Potamilus</taxon>
    </lineage>
</organism>
<comment type="caution">
    <text evidence="1">The sequence shown here is derived from an EMBL/GenBank/DDBJ whole genome shotgun (WGS) entry which is preliminary data.</text>
</comment>
<evidence type="ECO:0000313" key="2">
    <source>
        <dbReference type="Proteomes" id="UP001195483"/>
    </source>
</evidence>
<reference evidence="1" key="1">
    <citation type="journal article" date="2021" name="Genome Biol. Evol.">
        <title>A High-Quality Reference Genome for a Parasitic Bivalve with Doubly Uniparental Inheritance (Bivalvia: Unionida).</title>
        <authorList>
            <person name="Smith C.H."/>
        </authorList>
    </citation>
    <scope>NUCLEOTIDE SEQUENCE</scope>
    <source>
        <strain evidence="1">CHS0354</strain>
    </source>
</reference>
<dbReference type="EMBL" id="JAEAOA010002352">
    <property type="protein sequence ID" value="KAK3606307.1"/>
    <property type="molecule type" value="Genomic_DNA"/>
</dbReference>
<sequence length="87" mass="9927">MSSVLVTRFNYVFLMVFYQLSRRRISVGTDNFDSSCKTHFPALSCLVTATSNPCPWSKKKARLNIAVIVNSFRPLSIHFIGQWQPVT</sequence>
<evidence type="ECO:0000313" key="1">
    <source>
        <dbReference type="EMBL" id="KAK3606307.1"/>
    </source>
</evidence>
<protein>
    <submittedName>
        <fullName evidence="1">Uncharacterized protein</fullName>
    </submittedName>
</protein>
<name>A0AAE0T9J0_9BIVA</name>
<gene>
    <name evidence="1" type="ORF">CHS0354_041937</name>
</gene>
<dbReference type="AlphaFoldDB" id="A0AAE0T9J0"/>
<keyword evidence="2" id="KW-1185">Reference proteome</keyword>
<reference evidence="1" key="2">
    <citation type="journal article" date="2021" name="Genome Biol. Evol.">
        <title>Developing a high-quality reference genome for a parasitic bivalve with doubly uniparental inheritance (Bivalvia: Unionida).</title>
        <authorList>
            <person name="Smith C.H."/>
        </authorList>
    </citation>
    <scope>NUCLEOTIDE SEQUENCE</scope>
    <source>
        <strain evidence="1">CHS0354</strain>
        <tissue evidence="1">Mantle</tissue>
    </source>
</reference>
<accession>A0AAE0T9J0</accession>
<reference evidence="1" key="3">
    <citation type="submission" date="2023-05" db="EMBL/GenBank/DDBJ databases">
        <authorList>
            <person name="Smith C.H."/>
        </authorList>
    </citation>
    <scope>NUCLEOTIDE SEQUENCE</scope>
    <source>
        <strain evidence="1">CHS0354</strain>
        <tissue evidence="1">Mantle</tissue>
    </source>
</reference>
<dbReference type="Proteomes" id="UP001195483">
    <property type="component" value="Unassembled WGS sequence"/>
</dbReference>
<proteinExistence type="predicted"/>